<dbReference type="RefSeq" id="WP_146450879.1">
    <property type="nucleotide sequence ID" value="NZ_SJPS01000003.1"/>
</dbReference>
<proteinExistence type="predicted"/>
<reference evidence="1 2" key="1">
    <citation type="submission" date="2019-02" db="EMBL/GenBank/DDBJ databases">
        <title>Deep-cultivation of Planctomycetes and their phenomic and genomic characterization uncovers novel biology.</title>
        <authorList>
            <person name="Wiegand S."/>
            <person name="Jogler M."/>
            <person name="Boedeker C."/>
            <person name="Pinto D."/>
            <person name="Vollmers J."/>
            <person name="Rivas-Marin E."/>
            <person name="Kohn T."/>
            <person name="Peeters S.H."/>
            <person name="Heuer A."/>
            <person name="Rast P."/>
            <person name="Oberbeckmann S."/>
            <person name="Bunk B."/>
            <person name="Jeske O."/>
            <person name="Meyerdierks A."/>
            <person name="Storesund J.E."/>
            <person name="Kallscheuer N."/>
            <person name="Luecker S."/>
            <person name="Lage O.M."/>
            <person name="Pohl T."/>
            <person name="Merkel B.J."/>
            <person name="Hornburger P."/>
            <person name="Mueller R.-W."/>
            <person name="Bruemmer F."/>
            <person name="Labrenz M."/>
            <person name="Spormann A.M."/>
            <person name="Op Den Camp H."/>
            <person name="Overmann J."/>
            <person name="Amann R."/>
            <person name="Jetten M.S.M."/>
            <person name="Mascher T."/>
            <person name="Medema M.H."/>
            <person name="Devos D.P."/>
            <person name="Kaster A.-K."/>
            <person name="Ovreas L."/>
            <person name="Rohde M."/>
            <person name="Galperin M.Y."/>
            <person name="Jogler C."/>
        </authorList>
    </citation>
    <scope>NUCLEOTIDE SEQUENCE [LARGE SCALE GENOMIC DNA]</scope>
    <source>
        <strain evidence="1 2">Pla144</strain>
    </source>
</reference>
<keyword evidence="2" id="KW-1185">Reference proteome</keyword>
<dbReference type="Pfam" id="PF12875">
    <property type="entry name" value="DUF3826"/>
    <property type="match status" value="1"/>
</dbReference>
<evidence type="ECO:0000313" key="1">
    <source>
        <dbReference type="EMBL" id="TWU27709.1"/>
    </source>
</evidence>
<dbReference type="Proteomes" id="UP000318437">
    <property type="component" value="Unassembled WGS sequence"/>
</dbReference>
<protein>
    <submittedName>
        <fullName evidence="1">Uncharacterized protein</fullName>
    </submittedName>
</protein>
<organism evidence="1 2">
    <name type="scientific">Bythopirellula polymerisocia</name>
    <dbReference type="NCBI Taxonomy" id="2528003"/>
    <lineage>
        <taxon>Bacteria</taxon>
        <taxon>Pseudomonadati</taxon>
        <taxon>Planctomycetota</taxon>
        <taxon>Planctomycetia</taxon>
        <taxon>Pirellulales</taxon>
        <taxon>Lacipirellulaceae</taxon>
        <taxon>Bythopirellula</taxon>
    </lineage>
</organism>
<dbReference type="AlphaFoldDB" id="A0A5C6CYI3"/>
<name>A0A5C6CYI3_9BACT</name>
<dbReference type="InterPro" id="IPR024284">
    <property type="entry name" value="DUF3826"/>
</dbReference>
<accession>A0A5C6CYI3</accession>
<gene>
    <name evidence="1" type="ORF">Pla144_24860</name>
</gene>
<sequence>MLSDRIVVQQLGFVVWVLLAWAAYSTLGLAEEVGQEDEYTQVINARSRAIVDQLGLSDEELADRISQAVAEQYRGLRDIHDSRDTEITELQKSVAVQEKQIEDLIEEVRRASMIEQFQLHRSFVAKLSAELGPEEVNGIKDGMTYGVLPRTYDQYLHTLPNLTEDQKRKIMALLIEAREYAMDAGSSDEKHGWFRKYKGKINNYLSSAGYKM</sequence>
<comment type="caution">
    <text evidence="1">The sequence shown here is derived from an EMBL/GenBank/DDBJ whole genome shotgun (WGS) entry which is preliminary data.</text>
</comment>
<dbReference type="OrthoDB" id="280047at2"/>
<dbReference type="EMBL" id="SJPS01000003">
    <property type="protein sequence ID" value="TWU27709.1"/>
    <property type="molecule type" value="Genomic_DNA"/>
</dbReference>
<evidence type="ECO:0000313" key="2">
    <source>
        <dbReference type="Proteomes" id="UP000318437"/>
    </source>
</evidence>